<comment type="caution">
    <text evidence="1">The sequence shown here is derived from an EMBL/GenBank/DDBJ whole genome shotgun (WGS) entry which is preliminary data.</text>
</comment>
<dbReference type="Gene3D" id="1.20.1440.60">
    <property type="entry name" value="23S rRNA-intervening sequence"/>
    <property type="match status" value="1"/>
</dbReference>
<evidence type="ECO:0000313" key="1">
    <source>
        <dbReference type="EMBL" id="PIR02988.1"/>
    </source>
</evidence>
<dbReference type="Pfam" id="PF05635">
    <property type="entry name" value="23S_rRNA_IVP"/>
    <property type="match status" value="1"/>
</dbReference>
<dbReference type="NCBIfam" id="TIGR02436">
    <property type="entry name" value="four helix bundle protein"/>
    <property type="match status" value="1"/>
</dbReference>
<name>A0A2H0N271_9BACT</name>
<gene>
    <name evidence="1" type="ORF">COV60_02725</name>
</gene>
<dbReference type="PANTHER" id="PTHR38471:SF2">
    <property type="entry name" value="FOUR HELIX BUNDLE PROTEIN"/>
    <property type="match status" value="1"/>
</dbReference>
<dbReference type="AlphaFoldDB" id="A0A2H0N271"/>
<reference evidence="1 2" key="1">
    <citation type="submission" date="2017-09" db="EMBL/GenBank/DDBJ databases">
        <title>Depth-based differentiation of microbial function through sediment-hosted aquifers and enrichment of novel symbionts in the deep terrestrial subsurface.</title>
        <authorList>
            <person name="Probst A.J."/>
            <person name="Ladd B."/>
            <person name="Jarett J.K."/>
            <person name="Geller-Mcgrath D.E."/>
            <person name="Sieber C.M."/>
            <person name="Emerson J.B."/>
            <person name="Anantharaman K."/>
            <person name="Thomas B.C."/>
            <person name="Malmstrom R."/>
            <person name="Stieglmeier M."/>
            <person name="Klingl A."/>
            <person name="Woyke T."/>
            <person name="Ryan C.M."/>
            <person name="Banfield J.F."/>
        </authorList>
    </citation>
    <scope>NUCLEOTIDE SEQUENCE [LARGE SCALE GENOMIC DNA]</scope>
    <source>
        <strain evidence="1">CG11_big_fil_rev_8_21_14_0_20_43_7</strain>
    </source>
</reference>
<dbReference type="PANTHER" id="PTHR38471">
    <property type="entry name" value="FOUR HELIX BUNDLE PROTEIN"/>
    <property type="match status" value="1"/>
</dbReference>
<evidence type="ECO:0000313" key="2">
    <source>
        <dbReference type="Proteomes" id="UP000229782"/>
    </source>
</evidence>
<dbReference type="PIRSF" id="PIRSF035652">
    <property type="entry name" value="CHP02436"/>
    <property type="match status" value="1"/>
</dbReference>
<dbReference type="SUPFAM" id="SSF158446">
    <property type="entry name" value="IVS-encoded protein-like"/>
    <property type="match status" value="1"/>
</dbReference>
<dbReference type="InterPro" id="IPR012657">
    <property type="entry name" value="23S_rRNA-intervening_sequence"/>
</dbReference>
<dbReference type="EMBL" id="PCWM01000064">
    <property type="protein sequence ID" value="PIR02988.1"/>
    <property type="molecule type" value="Genomic_DNA"/>
</dbReference>
<protein>
    <submittedName>
        <fullName evidence="1">Four helix bundle protein</fullName>
    </submittedName>
</protein>
<sequence>MEGNKTKKIYDLEERTALFGEEVIAWCKTLPVHDMTKRLIPQMVAAGTSVGANYCEADCAESNKDFIHKMSIANKETKESKHFIRMLAKACPEQVKEARKLWKEAKELNLIFTTIIKNAKKTEEEKAKNDNG</sequence>
<dbReference type="Proteomes" id="UP000229782">
    <property type="component" value="Unassembled WGS sequence"/>
</dbReference>
<proteinExistence type="predicted"/>
<accession>A0A2H0N271</accession>
<dbReference type="InterPro" id="IPR036583">
    <property type="entry name" value="23S_rRNA_IVS_sf"/>
</dbReference>
<organism evidence="1 2">
    <name type="scientific">Candidatus Magasanikbacteria bacterium CG11_big_fil_rev_8_21_14_0_20_43_7</name>
    <dbReference type="NCBI Taxonomy" id="1974654"/>
    <lineage>
        <taxon>Bacteria</taxon>
        <taxon>Candidatus Magasanikiibacteriota</taxon>
    </lineage>
</organism>